<sequence>MIKNFLSISLLYLVCVANAQEIKQLSLKEAVTYALENKADAQKSKLAIENSEYQIQEVRSRALPQITGNGSLVYNPILQTNVIDGSSFGQPGTIIQATLGQKWNSIFGVSLNQTIFDQSVFTGLKAAKTTREFYQINNRLTQEQVIEKVANSYYQVYLQRLNLQVLDSTLANTIKAKNIIEGQFQNGLAKKIDLDRIIVKISNLETQQLQIINALQLQENTLKFFMGMPITAQIEIPEIEFEFRPSEVVSFPDTENRTEYLLLKKQEQLLTYQKMAVKAEFYPTLSLTGGYNYLGQGPDLPWFKKPEDNVYWSDFSSIGLNLKIPIFAGFGTRSKVRQADIDLQILQEDIKDTELALDLDYENARTQINNSIATIDNQTENVRLAQAVLDNTRNNYVQGLAPLTDLLDAENALTKARNNFNTAILQYKLAEILLLKAKGELMTLTN</sequence>
<evidence type="ECO:0000256" key="7">
    <source>
        <dbReference type="ARBA" id="ARBA00023237"/>
    </source>
</evidence>
<dbReference type="GO" id="GO:0015562">
    <property type="term" value="F:efflux transmembrane transporter activity"/>
    <property type="evidence" value="ECO:0007669"/>
    <property type="project" value="InterPro"/>
</dbReference>
<gene>
    <name evidence="8" type="ORF">CJ263_06825</name>
</gene>
<dbReference type="EMBL" id="CP022957">
    <property type="protein sequence ID" value="ASV29958.1"/>
    <property type="molecule type" value="Genomic_DNA"/>
</dbReference>
<dbReference type="PANTHER" id="PTHR30026">
    <property type="entry name" value="OUTER MEMBRANE PROTEIN TOLC"/>
    <property type="match status" value="1"/>
</dbReference>
<evidence type="ECO:0000256" key="3">
    <source>
        <dbReference type="ARBA" id="ARBA00022448"/>
    </source>
</evidence>
<keyword evidence="6" id="KW-0472">Membrane</keyword>
<dbReference type="OrthoDB" id="367883at2"/>
<keyword evidence="3" id="KW-0813">Transport</keyword>
<evidence type="ECO:0000256" key="1">
    <source>
        <dbReference type="ARBA" id="ARBA00004442"/>
    </source>
</evidence>
<comment type="subcellular location">
    <subcellularLocation>
        <location evidence="1">Cell outer membrane</location>
    </subcellularLocation>
</comment>
<evidence type="ECO:0000256" key="4">
    <source>
        <dbReference type="ARBA" id="ARBA00022452"/>
    </source>
</evidence>
<keyword evidence="5" id="KW-0812">Transmembrane</keyword>
<keyword evidence="4" id="KW-1134">Transmembrane beta strand</keyword>
<name>A0A223V4M5_9FLAO</name>
<evidence type="ECO:0000256" key="6">
    <source>
        <dbReference type="ARBA" id="ARBA00023136"/>
    </source>
</evidence>
<keyword evidence="7" id="KW-0998">Cell outer membrane</keyword>
<protein>
    <submittedName>
        <fullName evidence="8">Transporter</fullName>
    </submittedName>
</protein>
<accession>A0A223V4M5</accession>
<dbReference type="InterPro" id="IPR051906">
    <property type="entry name" value="TolC-like"/>
</dbReference>
<dbReference type="GO" id="GO:1990281">
    <property type="term" value="C:efflux pump complex"/>
    <property type="evidence" value="ECO:0007669"/>
    <property type="project" value="TreeGrafter"/>
</dbReference>
<dbReference type="KEGG" id="marb:CJ263_06825"/>
<keyword evidence="9" id="KW-1185">Reference proteome</keyword>
<organism evidence="8 9">
    <name type="scientific">Maribacter cobaltidurans</name>
    <dbReference type="NCBI Taxonomy" id="1178778"/>
    <lineage>
        <taxon>Bacteria</taxon>
        <taxon>Pseudomonadati</taxon>
        <taxon>Bacteroidota</taxon>
        <taxon>Flavobacteriia</taxon>
        <taxon>Flavobacteriales</taxon>
        <taxon>Flavobacteriaceae</taxon>
        <taxon>Maribacter</taxon>
    </lineage>
</organism>
<comment type="similarity">
    <text evidence="2">Belongs to the outer membrane factor (OMF) (TC 1.B.17) family.</text>
</comment>
<dbReference type="Pfam" id="PF02321">
    <property type="entry name" value="OEP"/>
    <property type="match status" value="2"/>
</dbReference>
<dbReference type="InterPro" id="IPR003423">
    <property type="entry name" value="OMP_efflux"/>
</dbReference>
<dbReference type="Gene3D" id="1.20.1600.10">
    <property type="entry name" value="Outer membrane efflux proteins (OEP)"/>
    <property type="match status" value="1"/>
</dbReference>
<dbReference type="AlphaFoldDB" id="A0A223V4M5"/>
<reference evidence="8 9" key="1">
    <citation type="submission" date="2017-08" db="EMBL/GenBank/DDBJ databases">
        <title>The complete genome sequence of Maribacter sp. B1, isolated from deep-sea sediment.</title>
        <authorList>
            <person name="Wu Y.-H."/>
            <person name="Cheng H."/>
            <person name="Xu X.-W."/>
        </authorList>
    </citation>
    <scope>NUCLEOTIDE SEQUENCE [LARGE SCALE GENOMIC DNA]</scope>
    <source>
        <strain evidence="8 9">B1</strain>
    </source>
</reference>
<dbReference type="Proteomes" id="UP000215244">
    <property type="component" value="Chromosome"/>
</dbReference>
<evidence type="ECO:0000313" key="8">
    <source>
        <dbReference type="EMBL" id="ASV29958.1"/>
    </source>
</evidence>
<dbReference type="GO" id="GO:0015288">
    <property type="term" value="F:porin activity"/>
    <property type="evidence" value="ECO:0007669"/>
    <property type="project" value="TreeGrafter"/>
</dbReference>
<dbReference type="SUPFAM" id="SSF56954">
    <property type="entry name" value="Outer membrane efflux proteins (OEP)"/>
    <property type="match status" value="1"/>
</dbReference>
<dbReference type="PANTHER" id="PTHR30026:SF20">
    <property type="entry name" value="OUTER MEMBRANE PROTEIN TOLC"/>
    <property type="match status" value="1"/>
</dbReference>
<evidence type="ECO:0000256" key="2">
    <source>
        <dbReference type="ARBA" id="ARBA00007613"/>
    </source>
</evidence>
<dbReference type="GO" id="GO:0009279">
    <property type="term" value="C:cell outer membrane"/>
    <property type="evidence" value="ECO:0007669"/>
    <property type="project" value="UniProtKB-SubCell"/>
</dbReference>
<evidence type="ECO:0000313" key="9">
    <source>
        <dbReference type="Proteomes" id="UP000215244"/>
    </source>
</evidence>
<proteinExistence type="inferred from homology"/>
<evidence type="ECO:0000256" key="5">
    <source>
        <dbReference type="ARBA" id="ARBA00022692"/>
    </source>
</evidence>